<name>A0A127QEI2_9BURK</name>
<evidence type="ECO:0000313" key="3">
    <source>
        <dbReference type="Proteomes" id="UP000071778"/>
    </source>
</evidence>
<dbReference type="Proteomes" id="UP000071778">
    <property type="component" value="Chromosome"/>
</dbReference>
<keyword evidence="3" id="KW-1185">Reference proteome</keyword>
<feature type="compositionally biased region" description="Basic and acidic residues" evidence="1">
    <location>
        <begin position="24"/>
        <end position="44"/>
    </location>
</feature>
<feature type="region of interest" description="Disordered" evidence="1">
    <location>
        <begin position="23"/>
        <end position="44"/>
    </location>
</feature>
<dbReference type="PATRIC" id="fig|279058.18.peg.661"/>
<dbReference type="EMBL" id="CP013235">
    <property type="protein sequence ID" value="AMP08470.1"/>
    <property type="molecule type" value="Genomic_DNA"/>
</dbReference>
<reference evidence="2 3" key="1">
    <citation type="submission" date="2015-11" db="EMBL/GenBank/DDBJ databases">
        <title>Exploring the genomic traits of fungus-feeding bacterial genus Collimonas.</title>
        <authorList>
            <person name="Song C."/>
            <person name="Schmidt R."/>
            <person name="de Jager V."/>
            <person name="Krzyzanowska D."/>
            <person name="Jongedijk E."/>
            <person name="Cankar K."/>
            <person name="Beekwilder J."/>
            <person name="van Veen A."/>
            <person name="de Boer W."/>
            <person name="van Veen J.A."/>
            <person name="Garbeva P."/>
        </authorList>
    </citation>
    <scope>NUCLEOTIDE SEQUENCE [LARGE SCALE GENOMIC DNA]</scope>
    <source>
        <strain evidence="2 3">Ter282</strain>
    </source>
</reference>
<accession>A0A127QEI2</accession>
<evidence type="ECO:0000313" key="2">
    <source>
        <dbReference type="EMBL" id="AMP08470.1"/>
    </source>
</evidence>
<proteinExistence type="predicted"/>
<dbReference type="AlphaFoldDB" id="A0A127QEI2"/>
<protein>
    <submittedName>
        <fullName evidence="2">Uncharacterized protein</fullName>
    </submittedName>
</protein>
<organism evidence="2 3">
    <name type="scientific">Collimonas arenae</name>
    <dbReference type="NCBI Taxonomy" id="279058"/>
    <lineage>
        <taxon>Bacteria</taxon>
        <taxon>Pseudomonadati</taxon>
        <taxon>Pseudomonadota</taxon>
        <taxon>Betaproteobacteria</taxon>
        <taxon>Burkholderiales</taxon>
        <taxon>Oxalobacteraceae</taxon>
        <taxon>Collimonas</taxon>
    </lineage>
</organism>
<sequence length="44" mass="5032">MALEACFAFFVFAFIVWWTMFSGRKPDQKPPAKPLPPKDDSNAK</sequence>
<gene>
    <name evidence="2" type="ORF">CAter282_0662</name>
</gene>
<evidence type="ECO:0000256" key="1">
    <source>
        <dbReference type="SAM" id="MobiDB-lite"/>
    </source>
</evidence>